<evidence type="ECO:0000313" key="3">
    <source>
        <dbReference type="Proteomes" id="UP000537825"/>
    </source>
</evidence>
<dbReference type="Gene3D" id="3.20.20.100">
    <property type="entry name" value="NADP-dependent oxidoreductase domain"/>
    <property type="match status" value="1"/>
</dbReference>
<evidence type="ECO:0000256" key="1">
    <source>
        <dbReference type="SAM" id="MobiDB-lite"/>
    </source>
</evidence>
<dbReference type="SUPFAM" id="SSF51430">
    <property type="entry name" value="NAD(P)-linked oxidoreductase"/>
    <property type="match status" value="1"/>
</dbReference>
<proteinExistence type="predicted"/>
<gene>
    <name evidence="2" type="ORF">GTZ93_02460</name>
</gene>
<sequence>MSTQAPRRLNDGNSLPPMGFGTWPLTGDEAAVAVETALRTGHRLGGDPNVYVEL</sequence>
<keyword evidence="3" id="KW-1185">Reference proteome</keyword>
<dbReference type="InterPro" id="IPR036812">
    <property type="entry name" value="NAD(P)_OxRdtase_dom_sf"/>
</dbReference>
<dbReference type="EMBL" id="JAAAPK010000001">
    <property type="protein sequence ID" value="NBC38675.1"/>
    <property type="molecule type" value="Genomic_DNA"/>
</dbReference>
<protein>
    <recommendedName>
        <fullName evidence="4">Aldo/keto reductase</fullName>
    </recommendedName>
</protein>
<name>A0A7X4Y4G8_9BACT</name>
<feature type="region of interest" description="Disordered" evidence="1">
    <location>
        <begin position="1"/>
        <end position="22"/>
    </location>
</feature>
<reference evidence="2 3" key="1">
    <citation type="submission" date="2020-01" db="EMBL/GenBank/DDBJ databases">
        <title>The draft genome sequence of Corallococcus exiguus DSM 14696.</title>
        <authorList>
            <person name="Zhang X."/>
            <person name="Zhu H."/>
        </authorList>
    </citation>
    <scope>NUCLEOTIDE SEQUENCE [LARGE SCALE GENOMIC DNA]</scope>
    <source>
        <strain evidence="2 3">DSM 14696</strain>
    </source>
</reference>
<dbReference type="Proteomes" id="UP000537825">
    <property type="component" value="Unassembled WGS sequence"/>
</dbReference>
<dbReference type="AlphaFoldDB" id="A0A7X4Y4G8"/>
<comment type="caution">
    <text evidence="2">The sequence shown here is derived from an EMBL/GenBank/DDBJ whole genome shotgun (WGS) entry which is preliminary data.</text>
</comment>
<dbReference type="RefSeq" id="WP_161662625.1">
    <property type="nucleotide sequence ID" value="NZ_CBCSLE010000033.1"/>
</dbReference>
<accession>A0A7X4Y4G8</accession>
<evidence type="ECO:0000313" key="2">
    <source>
        <dbReference type="EMBL" id="NBC38675.1"/>
    </source>
</evidence>
<organism evidence="2 3">
    <name type="scientific">Corallococcus exiguus</name>
    <dbReference type="NCBI Taxonomy" id="83462"/>
    <lineage>
        <taxon>Bacteria</taxon>
        <taxon>Pseudomonadati</taxon>
        <taxon>Myxococcota</taxon>
        <taxon>Myxococcia</taxon>
        <taxon>Myxococcales</taxon>
        <taxon>Cystobacterineae</taxon>
        <taxon>Myxococcaceae</taxon>
        <taxon>Corallococcus</taxon>
    </lineage>
</organism>
<evidence type="ECO:0008006" key="4">
    <source>
        <dbReference type="Google" id="ProtNLM"/>
    </source>
</evidence>